<gene>
    <name evidence="1" type="ORF">GNY06_10520</name>
</gene>
<evidence type="ECO:0000313" key="2">
    <source>
        <dbReference type="Proteomes" id="UP000553459"/>
    </source>
</evidence>
<protein>
    <submittedName>
        <fullName evidence="1">PorT family protein</fullName>
    </submittedName>
</protein>
<name>A0A845PVW6_9FLAO</name>
<comment type="caution">
    <text evidence="1">The sequence shown here is derived from an EMBL/GenBank/DDBJ whole genome shotgun (WGS) entry which is preliminary data.</text>
</comment>
<feature type="non-terminal residue" evidence="1">
    <location>
        <position position="53"/>
    </location>
</feature>
<dbReference type="Proteomes" id="UP000553459">
    <property type="component" value="Unassembled WGS sequence"/>
</dbReference>
<dbReference type="AlphaFoldDB" id="A0A845PVW6"/>
<evidence type="ECO:0000313" key="1">
    <source>
        <dbReference type="EMBL" id="NAW51785.1"/>
    </source>
</evidence>
<dbReference type="EMBL" id="JAAABJ010000614">
    <property type="protein sequence ID" value="NAW51785.1"/>
    <property type="molecule type" value="Genomic_DNA"/>
</dbReference>
<accession>A0A845PVW6</accession>
<organism evidence="1 2">
    <name type="scientific">Elizabethkingia argenteiflava</name>
    <dbReference type="NCBI Taxonomy" id="2681556"/>
    <lineage>
        <taxon>Bacteria</taxon>
        <taxon>Pseudomonadati</taxon>
        <taxon>Bacteroidota</taxon>
        <taxon>Flavobacteriia</taxon>
        <taxon>Flavobacteriales</taxon>
        <taxon>Weeksellaceae</taxon>
        <taxon>Elizabethkingia</taxon>
    </lineage>
</organism>
<sequence length="53" mass="5574">MKKLFLGLGVMMGTFAFSQTGPKFGIKAGMNVSSISKDQNLSDTKSKVGFNAG</sequence>
<keyword evidence="2" id="KW-1185">Reference proteome</keyword>
<reference evidence="1 2" key="1">
    <citation type="submission" date="2019-11" db="EMBL/GenBank/DDBJ databases">
        <title>Characterization of Elizabethkingia argenteiflava sp. nov., isolated from inner surface of Soybean Pods.</title>
        <authorList>
            <person name="Mo S."/>
        </authorList>
    </citation>
    <scope>NUCLEOTIDE SEQUENCE [LARGE SCALE GENOMIC DNA]</scope>
    <source>
        <strain evidence="1 2">YB22</strain>
    </source>
</reference>
<proteinExistence type="predicted"/>